<gene>
    <name evidence="1" type="primary">jg24616</name>
    <name evidence="1" type="ORF">PAEG_LOCUS27055</name>
</gene>
<proteinExistence type="predicted"/>
<evidence type="ECO:0000313" key="1">
    <source>
        <dbReference type="EMBL" id="CAH2268725.1"/>
    </source>
</evidence>
<dbReference type="Proteomes" id="UP000838756">
    <property type="component" value="Unassembled WGS sequence"/>
</dbReference>
<dbReference type="AlphaFoldDB" id="A0A8S4SP75"/>
<sequence>MFFQFYINDIDKLLRVGVFGLEQQHGHLELITFWRASVPSSYQPLRLPIHRSGARQRSRETDYCEAQLRTVSGSLKNSGDFVQSYWFLFLRFSAPLPRSAPVD</sequence>
<evidence type="ECO:0000313" key="2">
    <source>
        <dbReference type="Proteomes" id="UP000838756"/>
    </source>
</evidence>
<dbReference type="EMBL" id="CAKXAJ010026463">
    <property type="protein sequence ID" value="CAH2268725.1"/>
    <property type="molecule type" value="Genomic_DNA"/>
</dbReference>
<organism evidence="1 2">
    <name type="scientific">Pararge aegeria aegeria</name>
    <dbReference type="NCBI Taxonomy" id="348720"/>
    <lineage>
        <taxon>Eukaryota</taxon>
        <taxon>Metazoa</taxon>
        <taxon>Ecdysozoa</taxon>
        <taxon>Arthropoda</taxon>
        <taxon>Hexapoda</taxon>
        <taxon>Insecta</taxon>
        <taxon>Pterygota</taxon>
        <taxon>Neoptera</taxon>
        <taxon>Endopterygota</taxon>
        <taxon>Lepidoptera</taxon>
        <taxon>Glossata</taxon>
        <taxon>Ditrysia</taxon>
        <taxon>Papilionoidea</taxon>
        <taxon>Nymphalidae</taxon>
        <taxon>Satyrinae</taxon>
        <taxon>Satyrini</taxon>
        <taxon>Parargina</taxon>
        <taxon>Pararge</taxon>
    </lineage>
</organism>
<accession>A0A8S4SP75</accession>
<name>A0A8S4SP75_9NEOP</name>
<comment type="caution">
    <text evidence="1">The sequence shown here is derived from an EMBL/GenBank/DDBJ whole genome shotgun (WGS) entry which is preliminary data.</text>
</comment>
<reference evidence="1" key="1">
    <citation type="submission" date="2022-03" db="EMBL/GenBank/DDBJ databases">
        <authorList>
            <person name="Lindestad O."/>
        </authorList>
    </citation>
    <scope>NUCLEOTIDE SEQUENCE</scope>
</reference>
<protein>
    <submittedName>
        <fullName evidence="1">Jg24616 protein</fullName>
    </submittedName>
</protein>
<keyword evidence="2" id="KW-1185">Reference proteome</keyword>